<dbReference type="HOGENOM" id="CLU_1788269_0_0_1"/>
<dbReference type="EMBL" id="GG669473">
    <property type="protein sequence ID" value="EEP83064.1"/>
    <property type="molecule type" value="Genomic_DNA"/>
</dbReference>
<dbReference type="VEuPathDB" id="FungiDB:UREG_07929"/>
<protein>
    <submittedName>
        <fullName evidence="1">Uncharacterized protein</fullName>
    </submittedName>
</protein>
<dbReference type="RefSeq" id="XP_002582213.1">
    <property type="nucleotide sequence ID" value="XM_002582167.1"/>
</dbReference>
<organism evidence="1 2">
    <name type="scientific">Uncinocarpus reesii (strain UAMH 1704)</name>
    <dbReference type="NCBI Taxonomy" id="336963"/>
    <lineage>
        <taxon>Eukaryota</taxon>
        <taxon>Fungi</taxon>
        <taxon>Dikarya</taxon>
        <taxon>Ascomycota</taxon>
        <taxon>Pezizomycotina</taxon>
        <taxon>Eurotiomycetes</taxon>
        <taxon>Eurotiomycetidae</taxon>
        <taxon>Onygenales</taxon>
        <taxon>Onygenaceae</taxon>
        <taxon>Uncinocarpus</taxon>
    </lineage>
</organism>
<keyword evidence="2" id="KW-1185">Reference proteome</keyword>
<dbReference type="AlphaFoldDB" id="C4RRN0"/>
<dbReference type="Proteomes" id="UP000002058">
    <property type="component" value="Unassembled WGS sequence"/>
</dbReference>
<dbReference type="KEGG" id="ure:UREG_07929"/>
<evidence type="ECO:0000313" key="1">
    <source>
        <dbReference type="EMBL" id="EEP83064.1"/>
    </source>
</evidence>
<accession>C4RRN0</accession>
<proteinExistence type="predicted"/>
<dbReference type="InParanoid" id="C4RRN0"/>
<reference evidence="2" key="1">
    <citation type="journal article" date="2009" name="Genome Res.">
        <title>Comparative genomic analyses of the human fungal pathogens Coccidioides and their relatives.</title>
        <authorList>
            <person name="Sharpton T.J."/>
            <person name="Stajich J.E."/>
            <person name="Rounsley S.D."/>
            <person name="Gardner M.J."/>
            <person name="Wortman J.R."/>
            <person name="Jordar V.S."/>
            <person name="Maiti R."/>
            <person name="Kodira C.D."/>
            <person name="Neafsey D.E."/>
            <person name="Zeng Q."/>
            <person name="Hung C.-Y."/>
            <person name="McMahan C."/>
            <person name="Muszewska A."/>
            <person name="Grynberg M."/>
            <person name="Mandel M.A."/>
            <person name="Kellner E.M."/>
            <person name="Barker B.M."/>
            <person name="Galgiani J.N."/>
            <person name="Orbach M.J."/>
            <person name="Kirkland T.N."/>
            <person name="Cole G.T."/>
            <person name="Henn M.R."/>
            <person name="Birren B.W."/>
            <person name="Taylor J.W."/>
        </authorList>
    </citation>
    <scope>NUCLEOTIDE SEQUENCE [LARGE SCALE GENOMIC DNA]</scope>
    <source>
        <strain evidence="2">UAMH 1704</strain>
    </source>
</reference>
<name>C4RRN0_UNCRE</name>
<sequence length="145" mass="16193">MELLGCESLAFLRASSLWQITCELGVGLRHRPTVRAWKLFYAWANPANAAIPAHMEVAAIDSVISSKFQHTHEMPVAKPRMEEAFKHAPLLFSGASGFGQKSQNIQRSMAPGEEFLKMSFAPNVLSTLSPNIIRRFRLPKIVQCQ</sequence>
<evidence type="ECO:0000313" key="2">
    <source>
        <dbReference type="Proteomes" id="UP000002058"/>
    </source>
</evidence>
<dbReference type="GeneID" id="8441241"/>
<gene>
    <name evidence="1" type="ORF">UREG_07929</name>
</gene>